<sequence>MNLDKHSRTISLHCPTCTGTAFKSDSPDSHSVTCIGCDREISRDELARENEENIQVHLSEVGKEVSKTVAEDLRKRLQKAFKGSKGFKLK</sequence>
<dbReference type="EMBL" id="RBPQ01000193">
    <property type="protein sequence ID" value="RMO25007.1"/>
    <property type="molecule type" value="Genomic_DNA"/>
</dbReference>
<dbReference type="Proteomes" id="UP000276886">
    <property type="component" value="Unassembled WGS sequence"/>
</dbReference>
<proteinExistence type="predicted"/>
<evidence type="ECO:0000313" key="1">
    <source>
        <dbReference type="EMBL" id="RMO25007.1"/>
    </source>
</evidence>
<reference evidence="1 2" key="1">
    <citation type="submission" date="2018-08" db="EMBL/GenBank/DDBJ databases">
        <title>Recombination of ecologically and evolutionarily significant loci maintains genetic cohesion in the Pseudomonas syringae species complex.</title>
        <authorList>
            <person name="Dillon M."/>
            <person name="Thakur S."/>
            <person name="Almeida R.N.D."/>
            <person name="Weir B.S."/>
            <person name="Guttman D.S."/>
        </authorList>
    </citation>
    <scope>NUCLEOTIDE SEQUENCE [LARGE SCALE GENOMIC DNA]</scope>
    <source>
        <strain evidence="1 2">ICMP 2788</strain>
    </source>
</reference>
<gene>
    <name evidence="1" type="ORF">ALQ44_101233</name>
</gene>
<comment type="caution">
    <text evidence="1">The sequence shown here is derived from an EMBL/GenBank/DDBJ whole genome shotgun (WGS) entry which is preliminary data.</text>
</comment>
<accession>A0A2V4PZE1</accession>
<protein>
    <submittedName>
        <fullName evidence="1">Uncharacterized protein</fullName>
    </submittedName>
</protein>
<name>A0A2V4PZE1_PSESJ</name>
<organism evidence="1 2">
    <name type="scientific">Pseudomonas syringae pv. pisi</name>
    <dbReference type="NCBI Taxonomy" id="59510"/>
    <lineage>
        <taxon>Bacteria</taxon>
        <taxon>Pseudomonadati</taxon>
        <taxon>Pseudomonadota</taxon>
        <taxon>Gammaproteobacteria</taxon>
        <taxon>Pseudomonadales</taxon>
        <taxon>Pseudomonadaceae</taxon>
        <taxon>Pseudomonas</taxon>
        <taxon>Pseudomonas syringae</taxon>
    </lineage>
</organism>
<dbReference type="RefSeq" id="WP_003319955.1">
    <property type="nucleotide sequence ID" value="NZ_QJTX01000010.1"/>
</dbReference>
<dbReference type="AlphaFoldDB" id="A0A2V4PZE1"/>
<evidence type="ECO:0000313" key="2">
    <source>
        <dbReference type="Proteomes" id="UP000276886"/>
    </source>
</evidence>